<proteinExistence type="predicted"/>
<accession>A0ACC8X9B5</accession>
<name>A0ACC8X9B5_9FIRM</name>
<keyword evidence="2" id="KW-1185">Reference proteome</keyword>
<sequence>MHREVTLVMFVAYMIGMFSQTIIPKWEIIDGSIFFDLRTDYIRINLEPFKTIRNYLRSSNLSVERFIISTFNILGNTILFSPFGFFFALLWKKLDYFMVEILMGFLITFGIESLQIFLNRAVDIDDLILNTVGIVFGYIIFRILKIFKKWYKLVEKIRYIG</sequence>
<dbReference type="Proteomes" id="UP000188637">
    <property type="component" value="Unassembled WGS sequence"/>
</dbReference>
<dbReference type="EMBL" id="LJHD01000283">
    <property type="protein sequence ID" value="ONI38725.1"/>
    <property type="molecule type" value="Genomic_DNA"/>
</dbReference>
<gene>
    <name evidence="1" type="ORF">AN640_02305</name>
</gene>
<evidence type="ECO:0000313" key="2">
    <source>
        <dbReference type="Proteomes" id="UP000188637"/>
    </source>
</evidence>
<protein>
    <submittedName>
        <fullName evidence="1">Uncharacterized protein</fullName>
    </submittedName>
</protein>
<comment type="caution">
    <text evidence="1">The sequence shown here is derived from an EMBL/GenBank/DDBJ whole genome shotgun (WGS) entry which is preliminary data.</text>
</comment>
<evidence type="ECO:0000313" key="1">
    <source>
        <dbReference type="EMBL" id="ONI38725.1"/>
    </source>
</evidence>
<organism evidence="1 2">
    <name type="scientific">Candidatus Epulonipiscium fishelsonii</name>
    <dbReference type="NCBI Taxonomy" id="77094"/>
    <lineage>
        <taxon>Bacteria</taxon>
        <taxon>Bacillati</taxon>
        <taxon>Bacillota</taxon>
        <taxon>Clostridia</taxon>
        <taxon>Lachnospirales</taxon>
        <taxon>Lachnospiraceae</taxon>
        <taxon>Candidatus Epulonipiscium</taxon>
    </lineage>
</organism>
<reference evidence="1" key="1">
    <citation type="submission" date="2016-08" db="EMBL/GenBank/DDBJ databases">
        <authorList>
            <person name="Ngugi D.K."/>
            <person name="Miyake S."/>
            <person name="Stingl U."/>
        </authorList>
    </citation>
    <scope>NUCLEOTIDE SEQUENCE</scope>
    <source>
        <strain evidence="1">SCG-D08WGA-EpuloA1</strain>
    </source>
</reference>